<gene>
    <name evidence="1" type="ORF">MJO28_006847</name>
</gene>
<keyword evidence="2" id="KW-1185">Reference proteome</keyword>
<accession>A0ACC0EJ20</accession>
<dbReference type="EMBL" id="CM045870">
    <property type="protein sequence ID" value="KAI7954300.1"/>
    <property type="molecule type" value="Genomic_DNA"/>
</dbReference>
<dbReference type="Proteomes" id="UP001060170">
    <property type="component" value="Chromosome 6"/>
</dbReference>
<comment type="caution">
    <text evidence="1">The sequence shown here is derived from an EMBL/GenBank/DDBJ whole genome shotgun (WGS) entry which is preliminary data.</text>
</comment>
<proteinExistence type="predicted"/>
<reference evidence="1 2" key="3">
    <citation type="journal article" date="2022" name="Microbiol. Spectr.">
        <title>Folding features and dynamics of 3D genome architecture in plant fungal pathogens.</title>
        <authorList>
            <person name="Xia C."/>
        </authorList>
    </citation>
    <scope>NUCLEOTIDE SEQUENCE [LARGE SCALE GENOMIC DNA]</scope>
    <source>
        <strain evidence="1 2">93-210</strain>
    </source>
</reference>
<sequence length="579" mass="63609">MTRLWKSRARVLEHTGVEGVNQCGVDELPANQSDPPLAPQSKHTTKTAADKVQPSLFTSEEISDAAKEGGAKVQKVKGKAVSAIDLCLRITPRDNEDVYTQGLGFCAPGGSKTGTEFGLAAFELVKYYLLWVDKTQDLIQHKQIVMASQLNAKLMAAQAHKSFQHLLKSAPGLVQVSHPDPFWNRDTVNFDKIAEASKETTKGTTPELAGSWIVVLGMFARDDNDATPDYSTHNNRTAQIQGAWDRVNQLIKDSVAAVSEDIGPGRQRDGELDELDAVRNAEQFLHQRIQGLGGSNTKDSSKDTTEGLGFLTKRIFQMFLGLALVYEASTLDTKEIEYSETPGVTRKQLADKKKELYTTAIVKHGPGGLSPHEWSVARREAYGALSVFVAFGAAGWFSCFSNNRKYSHCDCYRLLTIGYERMKALRSLSTEDIHTNHPVSCGSWKYLNGYILTILSKAKLTNKPSNIDWFGITEKVSQSLERRQLGDVVLSDVYAELAQPRCSITNSGNAAPHPTLDSETKDSKSSLITLLKASVPQLISGSQSQAQSSSNNQSEREETPADQLSPEALRQRAAKEKKS</sequence>
<evidence type="ECO:0000313" key="2">
    <source>
        <dbReference type="Proteomes" id="UP001060170"/>
    </source>
</evidence>
<reference evidence="2" key="1">
    <citation type="journal article" date="2018" name="BMC Genomics">
        <title>Genomic insights into host adaptation between the wheat stripe rust pathogen (Puccinia striiformis f. sp. tritici) and the barley stripe rust pathogen (Puccinia striiformis f. sp. hordei).</title>
        <authorList>
            <person name="Xia C."/>
            <person name="Wang M."/>
            <person name="Yin C."/>
            <person name="Cornejo O.E."/>
            <person name="Hulbert S.H."/>
            <person name="Chen X."/>
        </authorList>
    </citation>
    <scope>NUCLEOTIDE SEQUENCE [LARGE SCALE GENOMIC DNA]</scope>
    <source>
        <strain evidence="2">93-210</strain>
    </source>
</reference>
<evidence type="ECO:0000313" key="1">
    <source>
        <dbReference type="EMBL" id="KAI7954300.1"/>
    </source>
</evidence>
<protein>
    <submittedName>
        <fullName evidence="1">Uncharacterized protein</fullName>
    </submittedName>
</protein>
<name>A0ACC0EJ20_9BASI</name>
<reference evidence="2" key="2">
    <citation type="journal article" date="2018" name="Mol. Plant Microbe Interact.">
        <title>Genome sequence resources for the wheat stripe rust pathogen (Puccinia striiformis f. sp. tritici) and the barley stripe rust pathogen (Puccinia striiformis f. sp. hordei).</title>
        <authorList>
            <person name="Xia C."/>
            <person name="Wang M."/>
            <person name="Yin C."/>
            <person name="Cornejo O.E."/>
            <person name="Hulbert S.H."/>
            <person name="Chen X."/>
        </authorList>
    </citation>
    <scope>NUCLEOTIDE SEQUENCE [LARGE SCALE GENOMIC DNA]</scope>
    <source>
        <strain evidence="2">93-210</strain>
    </source>
</reference>
<organism evidence="1 2">
    <name type="scientific">Puccinia striiformis f. sp. tritici</name>
    <dbReference type="NCBI Taxonomy" id="168172"/>
    <lineage>
        <taxon>Eukaryota</taxon>
        <taxon>Fungi</taxon>
        <taxon>Dikarya</taxon>
        <taxon>Basidiomycota</taxon>
        <taxon>Pucciniomycotina</taxon>
        <taxon>Pucciniomycetes</taxon>
        <taxon>Pucciniales</taxon>
        <taxon>Pucciniaceae</taxon>
        <taxon>Puccinia</taxon>
    </lineage>
</organism>